<keyword evidence="3" id="KW-1185">Reference proteome</keyword>
<reference evidence="2 3" key="1">
    <citation type="submission" date="2020-12" db="EMBL/GenBank/DDBJ databases">
        <title>Whole genome sequences of gut porcine anaerobes.</title>
        <authorList>
            <person name="Kubasova T."/>
            <person name="Jahodarova E."/>
            <person name="Rychlik I."/>
        </authorList>
    </citation>
    <scope>NUCLEOTIDE SEQUENCE [LARGE SCALE GENOMIC DNA]</scope>
    <source>
        <strain evidence="2 3">An867</strain>
    </source>
</reference>
<protein>
    <submittedName>
        <fullName evidence="2">Uncharacterized protein</fullName>
    </submittedName>
</protein>
<dbReference type="EMBL" id="JAFBIT010000003">
    <property type="protein sequence ID" value="MCF2653137.1"/>
    <property type="molecule type" value="Genomic_DNA"/>
</dbReference>
<feature type="signal peptide" evidence="1">
    <location>
        <begin position="1"/>
        <end position="23"/>
    </location>
</feature>
<comment type="caution">
    <text evidence="2">The sequence shown here is derived from an EMBL/GenBank/DDBJ whole genome shotgun (WGS) entry which is preliminary data.</text>
</comment>
<proteinExistence type="predicted"/>
<dbReference type="RefSeq" id="WP_235324158.1">
    <property type="nucleotide sequence ID" value="NZ_JAFBIT010000003.1"/>
</dbReference>
<sequence length="178" mass="19309">MKKLGISVLALLLVFVLALSVSAASAPALHPSEELAASGISEEEAKALFAEAQANAARFKTDFYPMEHLKQDFSVEETLKNYKIVDISTSTGYSSDGSELFITSYRLEPKVGEPEMTADEATVMRYTPCPVGPGQCHTNDYLSMDAIVDANGKVRYYVLHYGCGMCGGVDHSEVVWPS</sequence>
<evidence type="ECO:0000313" key="2">
    <source>
        <dbReference type="EMBL" id="MCF2653137.1"/>
    </source>
</evidence>
<keyword evidence="1" id="KW-0732">Signal</keyword>
<dbReference type="Proteomes" id="UP001299220">
    <property type="component" value="Unassembled WGS sequence"/>
</dbReference>
<evidence type="ECO:0000256" key="1">
    <source>
        <dbReference type="SAM" id="SignalP"/>
    </source>
</evidence>
<organism evidence="2 3">
    <name type="scientific">Anaeromassilibacillus senegalensis</name>
    <dbReference type="NCBI Taxonomy" id="1673717"/>
    <lineage>
        <taxon>Bacteria</taxon>
        <taxon>Bacillati</taxon>
        <taxon>Bacillota</taxon>
        <taxon>Clostridia</taxon>
        <taxon>Eubacteriales</taxon>
        <taxon>Acutalibacteraceae</taxon>
        <taxon>Anaeromassilibacillus</taxon>
    </lineage>
</organism>
<accession>A0ABS9CPR5</accession>
<evidence type="ECO:0000313" key="3">
    <source>
        <dbReference type="Proteomes" id="UP001299220"/>
    </source>
</evidence>
<name>A0ABS9CPR5_9FIRM</name>
<gene>
    <name evidence="2" type="ORF">JQM67_11050</name>
</gene>
<feature type="chain" id="PRO_5045640755" evidence="1">
    <location>
        <begin position="24"/>
        <end position="178"/>
    </location>
</feature>